<evidence type="ECO:0000313" key="3">
    <source>
        <dbReference type="EMBL" id="ETO24456.1"/>
    </source>
</evidence>
<comment type="caution">
    <text evidence="3">The sequence shown here is derived from an EMBL/GenBank/DDBJ whole genome shotgun (WGS) entry which is preliminary data.</text>
</comment>
<dbReference type="PANTHER" id="PTHR12374">
    <property type="entry name" value="TRANSCRIPTIONAL ADAPTOR 2 ADA2 -RELATED"/>
    <property type="match status" value="1"/>
</dbReference>
<gene>
    <name evidence="3" type="ORF">RFI_12701</name>
</gene>
<dbReference type="GO" id="GO:0006357">
    <property type="term" value="P:regulation of transcription by RNA polymerase II"/>
    <property type="evidence" value="ECO:0007669"/>
    <property type="project" value="TreeGrafter"/>
</dbReference>
<dbReference type="Proteomes" id="UP000023152">
    <property type="component" value="Unassembled WGS sequence"/>
</dbReference>
<dbReference type="GO" id="GO:0005634">
    <property type="term" value="C:nucleus"/>
    <property type="evidence" value="ECO:0007669"/>
    <property type="project" value="TreeGrafter"/>
</dbReference>
<protein>
    <recommendedName>
        <fullName evidence="2">Transcriptional adapter 2-alpha/beta-like domain-containing protein</fullName>
    </recommendedName>
</protein>
<dbReference type="GO" id="GO:0003682">
    <property type="term" value="F:chromatin binding"/>
    <property type="evidence" value="ECO:0007669"/>
    <property type="project" value="TreeGrafter"/>
</dbReference>
<dbReference type="GO" id="GO:0003713">
    <property type="term" value="F:transcription coactivator activity"/>
    <property type="evidence" value="ECO:0007669"/>
    <property type="project" value="TreeGrafter"/>
</dbReference>
<dbReference type="InterPro" id="IPR055141">
    <property type="entry name" value="TADA2A_B-like_dom"/>
</dbReference>
<sequence length="451" mass="50840">RDRDREKEKEKDRSKEDNEIGYNKEREEYEVEWFNDAENYLTGLTMSELDTVEERKLKFALAKYYNDQVLNGRMQRKELLKKHGEKPMGKVKYELQPFVDHFSALMRFCKDSSSSDGKTLFQQFINGIYEESILRQQIDRLQCYLLNGVTNLSEIDKLEVFYSALAHKYTNWKYNRNYKDTKIHESKNAFIDIKKSKFRKHACYNLSISDTASKCISYLFNKHGENFFSQLQVTDISAYLFRALSQSSTSTFAPNLSLCDLSAKAGLSYNNTIGSGGTPNAIATTSASASAAAAFPPYGSSSCVTTGSSSLVGEDSSGTGKTTHASNNMIKYPCTLNASSRYHANDMQMPTQKLCDLLNISKADYLEIMQLICHQCFKYGAFDEQNGRCLRNLQINVDIHKGQDANVHNLPPANGVSVAAQEKKGVTLSIGYSQMVQVVTSHVLQQENNCP</sequence>
<evidence type="ECO:0000256" key="1">
    <source>
        <dbReference type="SAM" id="MobiDB-lite"/>
    </source>
</evidence>
<feature type="region of interest" description="Disordered" evidence="1">
    <location>
        <begin position="1"/>
        <end position="21"/>
    </location>
</feature>
<evidence type="ECO:0000259" key="2">
    <source>
        <dbReference type="Pfam" id="PF22941"/>
    </source>
</evidence>
<evidence type="ECO:0000313" key="4">
    <source>
        <dbReference type="Proteomes" id="UP000023152"/>
    </source>
</evidence>
<reference evidence="3 4" key="1">
    <citation type="journal article" date="2013" name="Curr. Biol.">
        <title>The Genome of the Foraminiferan Reticulomyxa filosa.</title>
        <authorList>
            <person name="Glockner G."/>
            <person name="Hulsmann N."/>
            <person name="Schleicher M."/>
            <person name="Noegel A.A."/>
            <person name="Eichinger L."/>
            <person name="Gallinger C."/>
            <person name="Pawlowski J."/>
            <person name="Sierra R."/>
            <person name="Euteneuer U."/>
            <person name="Pillet L."/>
            <person name="Moustafa A."/>
            <person name="Platzer M."/>
            <person name="Groth M."/>
            <person name="Szafranski K."/>
            <person name="Schliwa M."/>
        </authorList>
    </citation>
    <scope>NUCLEOTIDE SEQUENCE [LARGE SCALE GENOMIC DNA]</scope>
</reference>
<organism evidence="3 4">
    <name type="scientific">Reticulomyxa filosa</name>
    <dbReference type="NCBI Taxonomy" id="46433"/>
    <lineage>
        <taxon>Eukaryota</taxon>
        <taxon>Sar</taxon>
        <taxon>Rhizaria</taxon>
        <taxon>Retaria</taxon>
        <taxon>Foraminifera</taxon>
        <taxon>Monothalamids</taxon>
        <taxon>Reticulomyxidae</taxon>
        <taxon>Reticulomyxa</taxon>
    </lineage>
</organism>
<dbReference type="GO" id="GO:0006338">
    <property type="term" value="P:chromatin remodeling"/>
    <property type="evidence" value="ECO:0007669"/>
    <property type="project" value="TreeGrafter"/>
</dbReference>
<name>X6NER0_RETFI</name>
<proteinExistence type="predicted"/>
<feature type="non-terminal residue" evidence="3">
    <location>
        <position position="1"/>
    </location>
</feature>
<dbReference type="Pfam" id="PF22941">
    <property type="entry name" value="TADA2A-like_3rd"/>
    <property type="match status" value="1"/>
</dbReference>
<feature type="domain" description="Transcriptional adapter 2-alpha/beta-like" evidence="2">
    <location>
        <begin position="20"/>
        <end position="84"/>
    </location>
</feature>
<keyword evidence="4" id="KW-1185">Reference proteome</keyword>
<accession>X6NER0</accession>
<dbReference type="AlphaFoldDB" id="X6NER0"/>
<dbReference type="PANTHER" id="PTHR12374:SF20">
    <property type="entry name" value="TRANSCRIPTIONAL ADAPTER 2-ALPHA"/>
    <property type="match status" value="1"/>
</dbReference>
<dbReference type="EMBL" id="ASPP01009213">
    <property type="protein sequence ID" value="ETO24456.1"/>
    <property type="molecule type" value="Genomic_DNA"/>
</dbReference>
<dbReference type="OrthoDB" id="270417at2759"/>